<dbReference type="EMBL" id="GBRH01253729">
    <property type="protein sequence ID" value="JAD44166.1"/>
    <property type="molecule type" value="Transcribed_RNA"/>
</dbReference>
<sequence length="43" mass="4874">MSSLKSSQPDQHYAPFVVPSYNVYDLAGVQFYHEENCTSFVST</sequence>
<protein>
    <submittedName>
        <fullName evidence="1">Uncharacterized protein</fullName>
    </submittedName>
</protein>
<accession>A0A0A8ZZB1</accession>
<organism evidence="1">
    <name type="scientific">Arundo donax</name>
    <name type="common">Giant reed</name>
    <name type="synonym">Donax arundinaceus</name>
    <dbReference type="NCBI Taxonomy" id="35708"/>
    <lineage>
        <taxon>Eukaryota</taxon>
        <taxon>Viridiplantae</taxon>
        <taxon>Streptophyta</taxon>
        <taxon>Embryophyta</taxon>
        <taxon>Tracheophyta</taxon>
        <taxon>Spermatophyta</taxon>
        <taxon>Magnoliopsida</taxon>
        <taxon>Liliopsida</taxon>
        <taxon>Poales</taxon>
        <taxon>Poaceae</taxon>
        <taxon>PACMAD clade</taxon>
        <taxon>Arundinoideae</taxon>
        <taxon>Arundineae</taxon>
        <taxon>Arundo</taxon>
    </lineage>
</organism>
<reference evidence="1" key="2">
    <citation type="journal article" date="2015" name="Data Brief">
        <title>Shoot transcriptome of the giant reed, Arundo donax.</title>
        <authorList>
            <person name="Barrero R.A."/>
            <person name="Guerrero F.D."/>
            <person name="Moolhuijzen P."/>
            <person name="Goolsby J.A."/>
            <person name="Tidwell J."/>
            <person name="Bellgard S.E."/>
            <person name="Bellgard M.I."/>
        </authorList>
    </citation>
    <scope>NUCLEOTIDE SEQUENCE</scope>
    <source>
        <tissue evidence="1">Shoot tissue taken approximately 20 cm above the soil surface</tissue>
    </source>
</reference>
<evidence type="ECO:0000313" key="1">
    <source>
        <dbReference type="EMBL" id="JAD44166.1"/>
    </source>
</evidence>
<name>A0A0A8ZZB1_ARUDO</name>
<dbReference type="AlphaFoldDB" id="A0A0A8ZZB1"/>
<reference evidence="1" key="1">
    <citation type="submission" date="2014-09" db="EMBL/GenBank/DDBJ databases">
        <authorList>
            <person name="Magalhaes I.L.F."/>
            <person name="Oliveira U."/>
            <person name="Santos F.R."/>
            <person name="Vidigal T.H.D.A."/>
            <person name="Brescovit A.D."/>
            <person name="Santos A.J."/>
        </authorList>
    </citation>
    <scope>NUCLEOTIDE SEQUENCE</scope>
    <source>
        <tissue evidence="1">Shoot tissue taken approximately 20 cm above the soil surface</tissue>
    </source>
</reference>
<proteinExistence type="predicted"/>